<dbReference type="InterPro" id="IPR013767">
    <property type="entry name" value="PAS_fold"/>
</dbReference>
<dbReference type="InterPro" id="IPR012226">
    <property type="entry name" value="Diguanyl_cyclase/Pdiesterase"/>
</dbReference>
<dbReference type="SMART" id="SM00091">
    <property type="entry name" value="PAS"/>
    <property type="match status" value="2"/>
</dbReference>
<evidence type="ECO:0000313" key="8">
    <source>
        <dbReference type="Proteomes" id="UP001596410"/>
    </source>
</evidence>
<evidence type="ECO:0000259" key="5">
    <source>
        <dbReference type="PROSITE" id="PS50883"/>
    </source>
</evidence>
<dbReference type="PROSITE" id="PS50883">
    <property type="entry name" value="EAL"/>
    <property type="match status" value="1"/>
</dbReference>
<dbReference type="InterPro" id="IPR000014">
    <property type="entry name" value="PAS"/>
</dbReference>
<dbReference type="Gene3D" id="3.40.50.2300">
    <property type="match status" value="1"/>
</dbReference>
<dbReference type="NCBIfam" id="TIGR00254">
    <property type="entry name" value="GGDEF"/>
    <property type="match status" value="1"/>
</dbReference>
<dbReference type="InterPro" id="IPR001789">
    <property type="entry name" value="Sig_transdc_resp-reg_receiver"/>
</dbReference>
<dbReference type="PANTHER" id="PTHR44757:SF2">
    <property type="entry name" value="BIOFILM ARCHITECTURE MAINTENANCE PROTEIN MBAA"/>
    <property type="match status" value="1"/>
</dbReference>
<dbReference type="PROSITE" id="PS50113">
    <property type="entry name" value="PAC"/>
    <property type="match status" value="2"/>
</dbReference>
<feature type="modified residue" description="4-aspartylphosphate" evidence="1">
    <location>
        <position position="62"/>
    </location>
</feature>
<dbReference type="PIRSF" id="PIRSF005925">
    <property type="entry name" value="Dos"/>
    <property type="match status" value="1"/>
</dbReference>
<feature type="domain" description="Response regulatory" evidence="2">
    <location>
        <begin position="13"/>
        <end position="127"/>
    </location>
</feature>
<name>A0ABW2EPP9_9BACI</name>
<evidence type="ECO:0000259" key="6">
    <source>
        <dbReference type="PROSITE" id="PS50887"/>
    </source>
</evidence>
<dbReference type="CDD" id="cd01949">
    <property type="entry name" value="GGDEF"/>
    <property type="match status" value="1"/>
</dbReference>
<evidence type="ECO:0000259" key="4">
    <source>
        <dbReference type="PROSITE" id="PS50113"/>
    </source>
</evidence>
<dbReference type="CDD" id="cd00156">
    <property type="entry name" value="REC"/>
    <property type="match status" value="1"/>
</dbReference>
<dbReference type="InterPro" id="IPR011006">
    <property type="entry name" value="CheY-like_superfamily"/>
</dbReference>
<dbReference type="InterPro" id="IPR052155">
    <property type="entry name" value="Biofilm_reg_signaling"/>
</dbReference>
<proteinExistence type="predicted"/>
<keyword evidence="1" id="KW-0597">Phosphoprotein</keyword>
<dbReference type="SMART" id="SM00086">
    <property type="entry name" value="PAC"/>
    <property type="match status" value="2"/>
</dbReference>
<dbReference type="PROSITE" id="PS50887">
    <property type="entry name" value="GGDEF"/>
    <property type="match status" value="1"/>
</dbReference>
<dbReference type="PROSITE" id="PS50112">
    <property type="entry name" value="PAS"/>
    <property type="match status" value="2"/>
</dbReference>
<dbReference type="CDD" id="cd01948">
    <property type="entry name" value="EAL"/>
    <property type="match status" value="1"/>
</dbReference>
<dbReference type="InterPro" id="IPR001633">
    <property type="entry name" value="EAL_dom"/>
</dbReference>
<dbReference type="EMBL" id="JBHSZV010000065">
    <property type="protein sequence ID" value="MFC7064140.1"/>
    <property type="molecule type" value="Genomic_DNA"/>
</dbReference>
<dbReference type="InterPro" id="IPR035919">
    <property type="entry name" value="EAL_sf"/>
</dbReference>
<dbReference type="Pfam" id="PF13426">
    <property type="entry name" value="PAS_9"/>
    <property type="match status" value="1"/>
</dbReference>
<dbReference type="SUPFAM" id="SSF52172">
    <property type="entry name" value="CheY-like"/>
    <property type="match status" value="1"/>
</dbReference>
<dbReference type="Gene3D" id="3.30.70.270">
    <property type="match status" value="1"/>
</dbReference>
<dbReference type="InterPro" id="IPR000160">
    <property type="entry name" value="GGDEF_dom"/>
</dbReference>
<keyword evidence="8" id="KW-1185">Reference proteome</keyword>
<reference evidence="8" key="1">
    <citation type="journal article" date="2019" name="Int. J. Syst. Evol. Microbiol.">
        <title>The Global Catalogue of Microorganisms (GCM) 10K type strain sequencing project: providing services to taxonomists for standard genome sequencing and annotation.</title>
        <authorList>
            <consortium name="The Broad Institute Genomics Platform"/>
            <consortium name="The Broad Institute Genome Sequencing Center for Infectious Disease"/>
            <person name="Wu L."/>
            <person name="Ma J."/>
        </authorList>
    </citation>
    <scope>NUCLEOTIDE SEQUENCE [LARGE SCALE GENOMIC DNA]</scope>
    <source>
        <strain evidence="8">CGMCC 4.1621</strain>
    </source>
</reference>
<feature type="domain" description="EAL" evidence="5">
    <location>
        <begin position="578"/>
        <end position="833"/>
    </location>
</feature>
<dbReference type="SUPFAM" id="SSF55785">
    <property type="entry name" value="PYP-like sensor domain (PAS domain)"/>
    <property type="match status" value="2"/>
</dbReference>
<feature type="domain" description="PAS" evidence="3">
    <location>
        <begin position="147"/>
        <end position="220"/>
    </location>
</feature>
<dbReference type="PROSITE" id="PS50110">
    <property type="entry name" value="RESPONSE_REGULATORY"/>
    <property type="match status" value="1"/>
</dbReference>
<dbReference type="InterPro" id="IPR035965">
    <property type="entry name" value="PAS-like_dom_sf"/>
</dbReference>
<dbReference type="SMART" id="SM00267">
    <property type="entry name" value="GGDEF"/>
    <property type="match status" value="1"/>
</dbReference>
<accession>A0ABW2EPP9</accession>
<dbReference type="SMART" id="SM00448">
    <property type="entry name" value="REC"/>
    <property type="match status" value="1"/>
</dbReference>
<dbReference type="Pfam" id="PF00072">
    <property type="entry name" value="Response_reg"/>
    <property type="match status" value="1"/>
</dbReference>
<dbReference type="InterPro" id="IPR029787">
    <property type="entry name" value="Nucleotide_cyclase"/>
</dbReference>
<dbReference type="SMART" id="SM00052">
    <property type="entry name" value="EAL"/>
    <property type="match status" value="1"/>
</dbReference>
<dbReference type="InterPro" id="IPR001610">
    <property type="entry name" value="PAC"/>
</dbReference>
<feature type="domain" description="GGDEF" evidence="6">
    <location>
        <begin position="436"/>
        <end position="569"/>
    </location>
</feature>
<feature type="domain" description="PAC" evidence="4">
    <location>
        <begin position="217"/>
        <end position="272"/>
    </location>
</feature>
<dbReference type="InterPro" id="IPR000700">
    <property type="entry name" value="PAS-assoc_C"/>
</dbReference>
<dbReference type="Pfam" id="PF00990">
    <property type="entry name" value="GGDEF"/>
    <property type="match status" value="1"/>
</dbReference>
<dbReference type="Pfam" id="PF00563">
    <property type="entry name" value="EAL"/>
    <property type="match status" value="1"/>
</dbReference>
<evidence type="ECO:0000259" key="2">
    <source>
        <dbReference type="PROSITE" id="PS50110"/>
    </source>
</evidence>
<dbReference type="NCBIfam" id="TIGR00229">
    <property type="entry name" value="sensory_box"/>
    <property type="match status" value="2"/>
</dbReference>
<dbReference type="Proteomes" id="UP001596410">
    <property type="component" value="Unassembled WGS sequence"/>
</dbReference>
<dbReference type="Gene3D" id="3.20.20.450">
    <property type="entry name" value="EAL domain"/>
    <property type="match status" value="1"/>
</dbReference>
<organism evidence="7 8">
    <name type="scientific">Halobacillus seohaensis</name>
    <dbReference type="NCBI Taxonomy" id="447421"/>
    <lineage>
        <taxon>Bacteria</taxon>
        <taxon>Bacillati</taxon>
        <taxon>Bacillota</taxon>
        <taxon>Bacilli</taxon>
        <taxon>Bacillales</taxon>
        <taxon>Bacillaceae</taxon>
        <taxon>Halobacillus</taxon>
    </lineage>
</organism>
<dbReference type="PANTHER" id="PTHR44757">
    <property type="entry name" value="DIGUANYLATE CYCLASE DGCP"/>
    <property type="match status" value="1"/>
</dbReference>
<dbReference type="Gene3D" id="3.30.450.20">
    <property type="entry name" value="PAS domain"/>
    <property type="match status" value="2"/>
</dbReference>
<dbReference type="SUPFAM" id="SSF55073">
    <property type="entry name" value="Nucleotide cyclase"/>
    <property type="match status" value="1"/>
</dbReference>
<dbReference type="InterPro" id="IPR043128">
    <property type="entry name" value="Rev_trsase/Diguanyl_cyclase"/>
</dbReference>
<comment type="caution">
    <text evidence="7">The sequence shown here is derived from an EMBL/GenBank/DDBJ whole genome shotgun (WGS) entry which is preliminary data.</text>
</comment>
<evidence type="ECO:0000313" key="7">
    <source>
        <dbReference type="EMBL" id="MFC7064140.1"/>
    </source>
</evidence>
<evidence type="ECO:0000259" key="3">
    <source>
        <dbReference type="PROSITE" id="PS50112"/>
    </source>
</evidence>
<dbReference type="SUPFAM" id="SSF141868">
    <property type="entry name" value="EAL domain-like"/>
    <property type="match status" value="1"/>
</dbReference>
<protein>
    <submittedName>
        <fullName evidence="7">EAL domain-containing protein</fullName>
    </submittedName>
</protein>
<dbReference type="Pfam" id="PF00989">
    <property type="entry name" value="PAS"/>
    <property type="match status" value="1"/>
</dbReference>
<feature type="domain" description="PAC" evidence="4">
    <location>
        <begin position="352"/>
        <end position="404"/>
    </location>
</feature>
<sequence>MISSSSHMAHTNHVIVAEDDLGLNKLIQKNLRDTGYTVKGTTSGLETIEYTEQYQDCILVLDYSLADMKGNELIETLMSKQIDIPFIMMTANTDLQVVLEMMKLGAFDYIIKDSNLLELLPRTVNKVVDQLETRSKLTASLEEVKEGEKQYRELIELSPDAILVFHDTNILYSNHQGAVLFGETTEKLTGRSMLDFIDLRYKEDFKGLLEKMENDNMETESSFIQESFHRQDEQVRDIEVKATPISFNGQSATLAIIRDVTERRLTEESLQQSLQEIELLSSAVEKLTIGMVITDPNQKDNPIVYANSHFYELTGYSSEELIGQNCRMLQGEGTDPLSVRDIREAITNSEPISTEILNYRKDGSPFWNELQLTPIYNSSGDLMHYIGLQKDISDRKRAEEEIETMAYYDSLTELPNRRLFLDRLNQALNERIRDGQGLAVIMIDLDRFKIVNDSLGHYAGDIILQDLASRLNHHIRKSDTLARLGGDEFILLIPSITSTGDVNTICRHLQDAMFHPFHVEERIFDLSLSIGISTFPEGGANSNTLIKNADIAMYSSKEQGRNRYQWFTSSMDDMVIEKVNIETSIRKCLANDEFILHYQPKINLETGATYGVEALIRMPSYENGLIPPSSFIPLAEETGLIVSIGKWVLDTACKQNKAWQDKGFAPLRISVNISARQFLQEDIVEQVRQTLNDSGLEPKWLELELTESIIMRDLEDTAEKLQQLKKMGITISIDDFGTGFSSLSYLKNSPVDILKIDQSFLKCIDENDDTNEAIVRAIISLGQSLQMNVIAEGVETEGQLRFLKAEQCNSAQGYLFGVPCDAQAFGEFLKSKKQWFEFK</sequence>
<feature type="domain" description="PAS" evidence="3">
    <location>
        <begin position="276"/>
        <end position="349"/>
    </location>
</feature>
<dbReference type="CDD" id="cd00130">
    <property type="entry name" value="PAS"/>
    <property type="match status" value="2"/>
</dbReference>
<evidence type="ECO:0000256" key="1">
    <source>
        <dbReference type="PROSITE-ProRule" id="PRU00169"/>
    </source>
</evidence>
<gene>
    <name evidence="7" type="ORF">ACFQIC_20310</name>
</gene>